<feature type="compositionally biased region" description="Low complexity" evidence="2">
    <location>
        <begin position="38"/>
        <end position="58"/>
    </location>
</feature>
<dbReference type="GO" id="GO:0003866">
    <property type="term" value="F:3-phosphoshikimate 1-carboxyvinyltransferase activity"/>
    <property type="evidence" value="ECO:0007669"/>
    <property type="project" value="TreeGrafter"/>
</dbReference>
<feature type="domain" description="Enolpyruvate transferase" evidence="3">
    <location>
        <begin position="468"/>
        <end position="594"/>
    </location>
</feature>
<dbReference type="GO" id="GO:0009423">
    <property type="term" value="P:chorismate biosynthetic process"/>
    <property type="evidence" value="ECO:0007669"/>
    <property type="project" value="TreeGrafter"/>
</dbReference>
<evidence type="ECO:0000313" key="4">
    <source>
        <dbReference type="EMBL" id="KIJ29467.1"/>
    </source>
</evidence>
<organism evidence="4 5">
    <name type="scientific">Sphaerobolus stellatus (strain SS14)</name>
    <dbReference type="NCBI Taxonomy" id="990650"/>
    <lineage>
        <taxon>Eukaryota</taxon>
        <taxon>Fungi</taxon>
        <taxon>Dikarya</taxon>
        <taxon>Basidiomycota</taxon>
        <taxon>Agaricomycotina</taxon>
        <taxon>Agaricomycetes</taxon>
        <taxon>Phallomycetidae</taxon>
        <taxon>Geastrales</taxon>
        <taxon>Sphaerobolaceae</taxon>
        <taxon>Sphaerobolus</taxon>
    </lineage>
</organism>
<dbReference type="PANTHER" id="PTHR21090">
    <property type="entry name" value="AROM/DEHYDROQUINATE SYNTHASE"/>
    <property type="match status" value="1"/>
</dbReference>
<dbReference type="HOGENOM" id="CLU_380194_0_0_1"/>
<dbReference type="EMBL" id="KN837282">
    <property type="protein sequence ID" value="KIJ29467.1"/>
    <property type="molecule type" value="Genomic_DNA"/>
</dbReference>
<accession>A0A0C9UKZ3</accession>
<sequence length="729" mass="80142">MAPRKAGNKRRLANLGARAVKRRREESPEPIKALTHVSNSQGSNNNNSDTDSSFCASPSSVQSYSSDLDSDCDSLELENESKFLQFSSNFCIPKLTIPNLQCAILTGYCPSPTSSSWKELTLLNLGELNPPRTFRDYLYIPSQAPQLERLFIWEPLPSPDSTLSFGVIPSFTLPKLQEINLSSVTAQQCRELINTAVCPNLRDLCIMLSECPPDLTFTGLLDSKASFLRTSPSTIHLLADNQVALYLLCRNQLGDTGTGSSLRGFIDLEQMTSYGKLQISIPSPANGPQRLYDNILSTFPNLRYVVLYLPCADSIRDLGIGRKVTDLRVMKPVDNGIFKVLAENAEQYFPELERLDLLDMDFAGDESLFGDFRRILERAETPRLRIEDYRNLDKERLEVDKKSSRSTKEIVLLACIDETIDEKAAVVADVTICRTLSEAVPVIPDIPKTVKMATPGSKSISNRALFVMAALSLLKRAKSLWEDNGETFVVEGGRGALEIPDSGKEIYLGNADTAARFLTTICAPDKLKSSKQMTTITGNACMKQRPIGPLVDGLRENGAFISYLKSQGCLPLSIPSGLKGSHIRLDASISSQCLICSALDMTIAMMRVFCADIQCEAVKGIHHIKPIDKVVQVFFERITGLNSNLCPGLASGHRSYSLSLTYLDAKPAVSLMEELSYGSGAVEVRVDLSSEDGNAKTHNLPSLGYVAAQVVALRRNTLLHIIYTIRTVS</sequence>
<dbReference type="Gene3D" id="3.65.10.10">
    <property type="entry name" value="Enolpyruvate transferase domain"/>
    <property type="match status" value="1"/>
</dbReference>
<gene>
    <name evidence="4" type="ORF">M422DRAFT_269125</name>
</gene>
<dbReference type="PANTHER" id="PTHR21090:SF5">
    <property type="entry name" value="PENTAFUNCTIONAL AROM POLYPEPTIDE"/>
    <property type="match status" value="1"/>
</dbReference>
<name>A0A0C9UKZ3_SPHS4</name>
<keyword evidence="5" id="KW-1185">Reference proteome</keyword>
<feature type="region of interest" description="Disordered" evidence="2">
    <location>
        <begin position="1"/>
        <end position="58"/>
    </location>
</feature>
<dbReference type="AlphaFoldDB" id="A0A0C9UKZ3"/>
<dbReference type="InterPro" id="IPR013785">
    <property type="entry name" value="Aldolase_TIM"/>
</dbReference>
<evidence type="ECO:0000256" key="1">
    <source>
        <dbReference type="ARBA" id="ARBA00022679"/>
    </source>
</evidence>
<dbReference type="InterPro" id="IPR036968">
    <property type="entry name" value="Enolpyruvate_Tfrase_sf"/>
</dbReference>
<reference evidence="4 5" key="1">
    <citation type="submission" date="2014-06" db="EMBL/GenBank/DDBJ databases">
        <title>Evolutionary Origins and Diversification of the Mycorrhizal Mutualists.</title>
        <authorList>
            <consortium name="DOE Joint Genome Institute"/>
            <consortium name="Mycorrhizal Genomics Consortium"/>
            <person name="Kohler A."/>
            <person name="Kuo A."/>
            <person name="Nagy L.G."/>
            <person name="Floudas D."/>
            <person name="Copeland A."/>
            <person name="Barry K.W."/>
            <person name="Cichocki N."/>
            <person name="Veneault-Fourrey C."/>
            <person name="LaButti K."/>
            <person name="Lindquist E.A."/>
            <person name="Lipzen A."/>
            <person name="Lundell T."/>
            <person name="Morin E."/>
            <person name="Murat C."/>
            <person name="Riley R."/>
            <person name="Ohm R."/>
            <person name="Sun H."/>
            <person name="Tunlid A."/>
            <person name="Henrissat B."/>
            <person name="Grigoriev I.V."/>
            <person name="Hibbett D.S."/>
            <person name="Martin F."/>
        </authorList>
    </citation>
    <scope>NUCLEOTIDE SEQUENCE [LARGE SCALE GENOMIC DNA]</scope>
    <source>
        <strain evidence="4 5">SS14</strain>
    </source>
</reference>
<feature type="compositionally biased region" description="Basic residues" evidence="2">
    <location>
        <begin position="1"/>
        <end position="12"/>
    </location>
</feature>
<proteinExistence type="predicted"/>
<evidence type="ECO:0000256" key="2">
    <source>
        <dbReference type="SAM" id="MobiDB-lite"/>
    </source>
</evidence>
<evidence type="ECO:0000259" key="3">
    <source>
        <dbReference type="Pfam" id="PF00275"/>
    </source>
</evidence>
<dbReference type="OrthoDB" id="197068at2759"/>
<dbReference type="Gene3D" id="3.20.20.70">
    <property type="entry name" value="Aldolase class I"/>
    <property type="match status" value="1"/>
</dbReference>
<dbReference type="Pfam" id="PF00275">
    <property type="entry name" value="EPSP_synthase"/>
    <property type="match status" value="1"/>
</dbReference>
<feature type="non-terminal residue" evidence="4">
    <location>
        <position position="1"/>
    </location>
</feature>
<dbReference type="Proteomes" id="UP000054279">
    <property type="component" value="Unassembled WGS sequence"/>
</dbReference>
<protein>
    <recommendedName>
        <fullName evidence="3">Enolpyruvate transferase domain-containing protein</fullName>
    </recommendedName>
</protein>
<dbReference type="InterPro" id="IPR001986">
    <property type="entry name" value="Enolpyruvate_Tfrase_dom"/>
</dbReference>
<dbReference type="SUPFAM" id="SSF55205">
    <property type="entry name" value="EPT/RTPC-like"/>
    <property type="match status" value="1"/>
</dbReference>
<keyword evidence="1" id="KW-0808">Transferase</keyword>
<evidence type="ECO:0000313" key="5">
    <source>
        <dbReference type="Proteomes" id="UP000054279"/>
    </source>
</evidence>
<dbReference type="InterPro" id="IPR013792">
    <property type="entry name" value="RNA3'P_cycl/enolpyr_Trfase_a/b"/>
</dbReference>